<evidence type="ECO:0000313" key="3">
    <source>
        <dbReference type="Proteomes" id="UP000252519"/>
    </source>
</evidence>
<feature type="region of interest" description="Disordered" evidence="1">
    <location>
        <begin position="1"/>
        <end position="56"/>
    </location>
</feature>
<accession>A0A368EWV6</accession>
<evidence type="ECO:0000313" key="2">
    <source>
        <dbReference type="EMBL" id="RCN24136.1"/>
    </source>
</evidence>
<feature type="compositionally biased region" description="Acidic residues" evidence="1">
    <location>
        <begin position="40"/>
        <end position="53"/>
    </location>
</feature>
<name>A0A368EWV6_ANCCA</name>
<gene>
    <name evidence="2" type="ORF">ANCCAN_30174</name>
</gene>
<sequence length="96" mass="10692">MTRLEASGAVMVEEEPSAEATTSIRQKREDVEASGMERSADEDEDEDMMEETTVETTTVTKVSVSFEIRLHWVRMGGGASCAQAFLNHIKIFVFCN</sequence>
<dbReference type="EMBL" id="JOJR01023099">
    <property type="protein sequence ID" value="RCN24136.1"/>
    <property type="molecule type" value="Genomic_DNA"/>
</dbReference>
<comment type="caution">
    <text evidence="2">The sequence shown here is derived from an EMBL/GenBank/DDBJ whole genome shotgun (WGS) entry which is preliminary data.</text>
</comment>
<protein>
    <submittedName>
        <fullName evidence="2">Uncharacterized protein</fullName>
    </submittedName>
</protein>
<reference evidence="2 3" key="1">
    <citation type="submission" date="2014-10" db="EMBL/GenBank/DDBJ databases">
        <title>Draft genome of the hookworm Ancylostoma caninum.</title>
        <authorList>
            <person name="Mitreva M."/>
        </authorList>
    </citation>
    <scope>NUCLEOTIDE SEQUENCE [LARGE SCALE GENOMIC DNA]</scope>
    <source>
        <strain evidence="2 3">Baltimore</strain>
    </source>
</reference>
<proteinExistence type="predicted"/>
<dbReference type="Proteomes" id="UP000252519">
    <property type="component" value="Unassembled WGS sequence"/>
</dbReference>
<evidence type="ECO:0000256" key="1">
    <source>
        <dbReference type="SAM" id="MobiDB-lite"/>
    </source>
</evidence>
<dbReference type="AlphaFoldDB" id="A0A368EWV6"/>
<organism evidence="2 3">
    <name type="scientific">Ancylostoma caninum</name>
    <name type="common">Dog hookworm</name>
    <dbReference type="NCBI Taxonomy" id="29170"/>
    <lineage>
        <taxon>Eukaryota</taxon>
        <taxon>Metazoa</taxon>
        <taxon>Ecdysozoa</taxon>
        <taxon>Nematoda</taxon>
        <taxon>Chromadorea</taxon>
        <taxon>Rhabditida</taxon>
        <taxon>Rhabditina</taxon>
        <taxon>Rhabditomorpha</taxon>
        <taxon>Strongyloidea</taxon>
        <taxon>Ancylostomatidae</taxon>
        <taxon>Ancylostomatinae</taxon>
        <taxon>Ancylostoma</taxon>
    </lineage>
</organism>
<keyword evidence="3" id="KW-1185">Reference proteome</keyword>